<evidence type="ECO:0000313" key="2">
    <source>
        <dbReference type="Proteomes" id="UP001301769"/>
    </source>
</evidence>
<protein>
    <submittedName>
        <fullName evidence="1">Uncharacterized protein</fullName>
    </submittedName>
</protein>
<dbReference type="EMBL" id="MU858320">
    <property type="protein sequence ID" value="KAK4207112.1"/>
    <property type="molecule type" value="Genomic_DNA"/>
</dbReference>
<reference evidence="1" key="1">
    <citation type="journal article" date="2023" name="Mol. Phylogenet. Evol.">
        <title>Genome-scale phylogeny and comparative genomics of the fungal order Sordariales.</title>
        <authorList>
            <person name="Hensen N."/>
            <person name="Bonometti L."/>
            <person name="Westerberg I."/>
            <person name="Brannstrom I.O."/>
            <person name="Guillou S."/>
            <person name="Cros-Aarteil S."/>
            <person name="Calhoun S."/>
            <person name="Haridas S."/>
            <person name="Kuo A."/>
            <person name="Mondo S."/>
            <person name="Pangilinan J."/>
            <person name="Riley R."/>
            <person name="LaButti K."/>
            <person name="Andreopoulos B."/>
            <person name="Lipzen A."/>
            <person name="Chen C."/>
            <person name="Yan M."/>
            <person name="Daum C."/>
            <person name="Ng V."/>
            <person name="Clum A."/>
            <person name="Steindorff A."/>
            <person name="Ohm R.A."/>
            <person name="Martin F."/>
            <person name="Silar P."/>
            <person name="Natvig D.O."/>
            <person name="Lalanne C."/>
            <person name="Gautier V."/>
            <person name="Ament-Velasquez S.L."/>
            <person name="Kruys A."/>
            <person name="Hutchinson M.I."/>
            <person name="Powell A.J."/>
            <person name="Barry K."/>
            <person name="Miller A.N."/>
            <person name="Grigoriev I.V."/>
            <person name="Debuchy R."/>
            <person name="Gladieux P."/>
            <person name="Hiltunen Thoren M."/>
            <person name="Johannesson H."/>
        </authorList>
    </citation>
    <scope>NUCLEOTIDE SEQUENCE</scope>
    <source>
        <strain evidence="1">PSN293</strain>
    </source>
</reference>
<keyword evidence="2" id="KW-1185">Reference proteome</keyword>
<dbReference type="Proteomes" id="UP001301769">
    <property type="component" value="Unassembled WGS sequence"/>
</dbReference>
<name>A0AAN7B253_9PEZI</name>
<organism evidence="1 2">
    <name type="scientific">Rhypophila decipiens</name>
    <dbReference type="NCBI Taxonomy" id="261697"/>
    <lineage>
        <taxon>Eukaryota</taxon>
        <taxon>Fungi</taxon>
        <taxon>Dikarya</taxon>
        <taxon>Ascomycota</taxon>
        <taxon>Pezizomycotina</taxon>
        <taxon>Sordariomycetes</taxon>
        <taxon>Sordariomycetidae</taxon>
        <taxon>Sordariales</taxon>
        <taxon>Naviculisporaceae</taxon>
        <taxon>Rhypophila</taxon>
    </lineage>
</organism>
<accession>A0AAN7B253</accession>
<feature type="non-terminal residue" evidence="1">
    <location>
        <position position="1"/>
    </location>
</feature>
<gene>
    <name evidence="1" type="ORF">QBC37DRAFT_299443</name>
</gene>
<evidence type="ECO:0000313" key="1">
    <source>
        <dbReference type="EMBL" id="KAK4207112.1"/>
    </source>
</evidence>
<sequence>GADIHAAPSKYDGRTALQGAAERGRMHVLNILWERGDGRFPDEEIRMVQEFPQGELEPCLCGTLGLAFRGFTC</sequence>
<proteinExistence type="predicted"/>
<reference evidence="1" key="2">
    <citation type="submission" date="2023-05" db="EMBL/GenBank/DDBJ databases">
        <authorList>
            <consortium name="Lawrence Berkeley National Laboratory"/>
            <person name="Steindorff A."/>
            <person name="Hensen N."/>
            <person name="Bonometti L."/>
            <person name="Westerberg I."/>
            <person name="Brannstrom I.O."/>
            <person name="Guillou S."/>
            <person name="Cros-Aarteil S."/>
            <person name="Calhoun S."/>
            <person name="Haridas S."/>
            <person name="Kuo A."/>
            <person name="Mondo S."/>
            <person name="Pangilinan J."/>
            <person name="Riley R."/>
            <person name="Labutti K."/>
            <person name="Andreopoulos B."/>
            <person name="Lipzen A."/>
            <person name="Chen C."/>
            <person name="Yanf M."/>
            <person name="Daum C."/>
            <person name="Ng V."/>
            <person name="Clum A."/>
            <person name="Ohm R."/>
            <person name="Martin F."/>
            <person name="Silar P."/>
            <person name="Natvig D."/>
            <person name="Lalanne C."/>
            <person name="Gautier V."/>
            <person name="Ament-Velasquez S.L."/>
            <person name="Kruys A."/>
            <person name="Hutchinson M.I."/>
            <person name="Powell A.J."/>
            <person name="Barry K."/>
            <person name="Miller A.N."/>
            <person name="Grigoriev I.V."/>
            <person name="Debuchy R."/>
            <person name="Gladieux P."/>
            <person name="Thoren M.H."/>
            <person name="Johannesson H."/>
        </authorList>
    </citation>
    <scope>NUCLEOTIDE SEQUENCE</scope>
    <source>
        <strain evidence="1">PSN293</strain>
    </source>
</reference>
<dbReference type="AlphaFoldDB" id="A0AAN7B253"/>
<comment type="caution">
    <text evidence="1">The sequence shown here is derived from an EMBL/GenBank/DDBJ whole genome shotgun (WGS) entry which is preliminary data.</text>
</comment>